<reference evidence="8" key="1">
    <citation type="submission" date="2021-09" db="EMBL/GenBank/DDBJ databases">
        <authorList>
            <consortium name="AG Swart"/>
            <person name="Singh M."/>
            <person name="Singh A."/>
            <person name="Seah K."/>
            <person name="Emmerich C."/>
        </authorList>
    </citation>
    <scope>NUCLEOTIDE SEQUENCE</scope>
    <source>
        <strain evidence="8">ATCC30299</strain>
    </source>
</reference>
<keyword evidence="9" id="KW-1185">Reference proteome</keyword>
<dbReference type="EMBL" id="CAJZBQ010000027">
    <property type="protein sequence ID" value="CAG9321042.1"/>
    <property type="molecule type" value="Genomic_DNA"/>
</dbReference>
<dbReference type="PROSITE" id="PS51746">
    <property type="entry name" value="PPM_2"/>
    <property type="match status" value="1"/>
</dbReference>
<dbReference type="SUPFAM" id="SSF81606">
    <property type="entry name" value="PP2C-like"/>
    <property type="match status" value="1"/>
</dbReference>
<evidence type="ECO:0000259" key="7">
    <source>
        <dbReference type="PROSITE" id="PS51746"/>
    </source>
</evidence>
<dbReference type="Pfam" id="PF00481">
    <property type="entry name" value="PP2C"/>
    <property type="match status" value="1"/>
</dbReference>
<comment type="similarity">
    <text evidence="6">Belongs to the PP2C family.</text>
</comment>
<evidence type="ECO:0000313" key="8">
    <source>
        <dbReference type="EMBL" id="CAG9321042.1"/>
    </source>
</evidence>
<name>A0AAU9JJP0_9CILI</name>
<dbReference type="InterPro" id="IPR000222">
    <property type="entry name" value="PP2C_BS"/>
</dbReference>
<dbReference type="Gene3D" id="3.60.40.10">
    <property type="entry name" value="PPM-type phosphatase domain"/>
    <property type="match status" value="1"/>
</dbReference>
<dbReference type="PROSITE" id="PS01032">
    <property type="entry name" value="PPM_1"/>
    <property type="match status" value="1"/>
</dbReference>
<dbReference type="PANTHER" id="PTHR47992">
    <property type="entry name" value="PROTEIN PHOSPHATASE"/>
    <property type="match status" value="1"/>
</dbReference>
<dbReference type="Proteomes" id="UP001162131">
    <property type="component" value="Unassembled WGS sequence"/>
</dbReference>
<evidence type="ECO:0000256" key="6">
    <source>
        <dbReference type="RuleBase" id="RU003465"/>
    </source>
</evidence>
<gene>
    <name evidence="8" type="ORF">BSTOLATCC_MIC27614</name>
</gene>
<dbReference type="AlphaFoldDB" id="A0AAU9JJP0"/>
<organism evidence="8 9">
    <name type="scientific">Blepharisma stoltei</name>
    <dbReference type="NCBI Taxonomy" id="1481888"/>
    <lineage>
        <taxon>Eukaryota</taxon>
        <taxon>Sar</taxon>
        <taxon>Alveolata</taxon>
        <taxon>Ciliophora</taxon>
        <taxon>Postciliodesmatophora</taxon>
        <taxon>Heterotrichea</taxon>
        <taxon>Heterotrichida</taxon>
        <taxon>Blepharismidae</taxon>
        <taxon>Blepharisma</taxon>
    </lineage>
</organism>
<dbReference type="GO" id="GO:0016020">
    <property type="term" value="C:membrane"/>
    <property type="evidence" value="ECO:0007669"/>
    <property type="project" value="UniProtKB-SubCell"/>
</dbReference>
<evidence type="ECO:0000256" key="4">
    <source>
        <dbReference type="ARBA" id="ARBA00022912"/>
    </source>
</evidence>
<evidence type="ECO:0000256" key="2">
    <source>
        <dbReference type="ARBA" id="ARBA00022723"/>
    </source>
</evidence>
<sequence length="392" mass="43696">MGICFTKPRLIGLEHSETKNTPIVIERKKGHRLSVALLPERDISEPLNEIILNHSKSIRSEKPDAEEESRGLLVLNSRTIIEGMQSTRIQKGFEDKKMNIDGDFAKIEAIQSMGIGFACKKGLKPHAPNQDDFAIVLDANFKFFGVFDGHGTDGHEVSNYIHSRLPTTLMTHPSFESDILTAFTESFLQTNTNLKDLCESENAKFESTLSGSTATTVLLRGTHIYIGHVGDSRAIMGIKRANTFEAVRLTLDHKPMLPEEKERIESRNGEVKKLPDDIPHRIFVKGKDYPGLSTSRAIGDFLAQEVGVISTPQVCDIELTEESTYLIMCSDGVWEFINDQEAVDTVSKSGTNAKQAAERLASLAWGKWIQYEEDVVDDITVIVAYLPNLVKF</sequence>
<comment type="subcellular location">
    <subcellularLocation>
        <location evidence="1">Membrane</location>
        <topology evidence="1">Peripheral membrane protein</topology>
    </subcellularLocation>
</comment>
<feature type="domain" description="PPM-type phosphatase" evidence="7">
    <location>
        <begin position="114"/>
        <end position="386"/>
    </location>
</feature>
<keyword evidence="3 6" id="KW-0378">Hydrolase</keyword>
<keyword evidence="2" id="KW-0479">Metal-binding</keyword>
<dbReference type="InterPro" id="IPR001932">
    <property type="entry name" value="PPM-type_phosphatase-like_dom"/>
</dbReference>
<evidence type="ECO:0000256" key="5">
    <source>
        <dbReference type="ARBA" id="ARBA00023136"/>
    </source>
</evidence>
<accession>A0AAU9JJP0</accession>
<dbReference type="InterPro" id="IPR036457">
    <property type="entry name" value="PPM-type-like_dom_sf"/>
</dbReference>
<proteinExistence type="inferred from homology"/>
<keyword evidence="4 6" id="KW-0904">Protein phosphatase</keyword>
<protein>
    <recommendedName>
        <fullName evidence="7">PPM-type phosphatase domain-containing protein</fullName>
    </recommendedName>
</protein>
<evidence type="ECO:0000256" key="3">
    <source>
        <dbReference type="ARBA" id="ARBA00022801"/>
    </source>
</evidence>
<dbReference type="GO" id="GO:0046872">
    <property type="term" value="F:metal ion binding"/>
    <property type="evidence" value="ECO:0007669"/>
    <property type="project" value="UniProtKB-KW"/>
</dbReference>
<dbReference type="GO" id="GO:0004722">
    <property type="term" value="F:protein serine/threonine phosphatase activity"/>
    <property type="evidence" value="ECO:0007669"/>
    <property type="project" value="InterPro"/>
</dbReference>
<dbReference type="SMART" id="SM00332">
    <property type="entry name" value="PP2Cc"/>
    <property type="match status" value="1"/>
</dbReference>
<evidence type="ECO:0000313" key="9">
    <source>
        <dbReference type="Proteomes" id="UP001162131"/>
    </source>
</evidence>
<comment type="caution">
    <text evidence="8">The sequence shown here is derived from an EMBL/GenBank/DDBJ whole genome shotgun (WGS) entry which is preliminary data.</text>
</comment>
<dbReference type="CDD" id="cd00143">
    <property type="entry name" value="PP2Cc"/>
    <property type="match status" value="1"/>
</dbReference>
<evidence type="ECO:0000256" key="1">
    <source>
        <dbReference type="ARBA" id="ARBA00004170"/>
    </source>
</evidence>
<keyword evidence="5" id="KW-0472">Membrane</keyword>
<dbReference type="InterPro" id="IPR015655">
    <property type="entry name" value="PP2C"/>
</dbReference>